<dbReference type="GO" id="GO:0005886">
    <property type="term" value="C:plasma membrane"/>
    <property type="evidence" value="ECO:0007669"/>
    <property type="project" value="UniProtKB-SubCell"/>
</dbReference>
<dbReference type="GO" id="GO:0005524">
    <property type="term" value="F:ATP binding"/>
    <property type="evidence" value="ECO:0007669"/>
    <property type="project" value="UniProtKB-KW"/>
</dbReference>
<evidence type="ECO:0000256" key="4">
    <source>
        <dbReference type="ARBA" id="ARBA00022741"/>
    </source>
</evidence>
<evidence type="ECO:0000256" key="3">
    <source>
        <dbReference type="ARBA" id="ARBA00022475"/>
    </source>
</evidence>
<organism evidence="8 9">
    <name type="scientific">Enterococcus florum</name>
    <dbReference type="NCBI Taxonomy" id="2480627"/>
    <lineage>
        <taxon>Bacteria</taxon>
        <taxon>Bacillati</taxon>
        <taxon>Bacillota</taxon>
        <taxon>Bacilli</taxon>
        <taxon>Lactobacillales</taxon>
        <taxon>Enterococcaceae</taxon>
        <taxon>Enterococcus</taxon>
    </lineage>
</organism>
<comment type="caution">
    <text evidence="8">The sequence shown here is derived from an EMBL/GenBank/DDBJ whole genome shotgun (WGS) entry which is preliminary data.</text>
</comment>
<dbReference type="Gene3D" id="3.40.50.300">
    <property type="entry name" value="P-loop containing nucleotide triphosphate hydrolases"/>
    <property type="match status" value="1"/>
</dbReference>
<evidence type="ECO:0000256" key="2">
    <source>
        <dbReference type="ARBA" id="ARBA00022448"/>
    </source>
</evidence>
<feature type="domain" description="ABC transporter" evidence="7">
    <location>
        <begin position="2"/>
        <end position="240"/>
    </location>
</feature>
<dbReference type="Proteomes" id="UP000290567">
    <property type="component" value="Unassembled WGS sequence"/>
</dbReference>
<protein>
    <submittedName>
        <fullName evidence="8">Arginine ABC transporter ATP-binding protein ArtP</fullName>
    </submittedName>
</protein>
<keyword evidence="5 8" id="KW-0067">ATP-binding</keyword>
<keyword evidence="4" id="KW-0547">Nucleotide-binding</keyword>
<dbReference type="AlphaFoldDB" id="A0A4P5PA56"/>
<dbReference type="OrthoDB" id="9804199at2"/>
<evidence type="ECO:0000313" key="9">
    <source>
        <dbReference type="Proteomes" id="UP000290567"/>
    </source>
</evidence>
<dbReference type="PANTHER" id="PTHR43166">
    <property type="entry name" value="AMINO ACID IMPORT ATP-BINDING PROTEIN"/>
    <property type="match status" value="1"/>
</dbReference>
<gene>
    <name evidence="8" type="ORF">NRIC_27210</name>
</gene>
<evidence type="ECO:0000256" key="1">
    <source>
        <dbReference type="ARBA" id="ARBA00004202"/>
    </source>
</evidence>
<dbReference type="SUPFAM" id="SSF52540">
    <property type="entry name" value="P-loop containing nucleoside triphosphate hydrolases"/>
    <property type="match status" value="1"/>
</dbReference>
<dbReference type="PROSITE" id="PS50893">
    <property type="entry name" value="ABC_TRANSPORTER_2"/>
    <property type="match status" value="1"/>
</dbReference>
<dbReference type="PANTHER" id="PTHR43166:SF35">
    <property type="entry name" value="L-CYSTINE IMPORT ATP-BINDING PROTEIN TCYN"/>
    <property type="match status" value="1"/>
</dbReference>
<evidence type="ECO:0000259" key="7">
    <source>
        <dbReference type="PROSITE" id="PS50893"/>
    </source>
</evidence>
<dbReference type="InterPro" id="IPR050086">
    <property type="entry name" value="MetN_ABC_transporter-like"/>
</dbReference>
<sequence length="243" mass="27221">MLTIQNLTKSFAGQPVLKNIHAIFRDGETTAILGPSGSGKSTLLRSIDLLELPETGQIVINDIRLTFPSNPSFKEKKNYRRYFSIVFQSYNLFPHFTVLQNIMEGPMQVKGESKTQAKQKALELLTRIGLADKQTAYPAQLSGGQQQRVAIARALAMEPAFILYDEPTSALDPELSNEVLLTIQQLADAGNSQIVVTHNLEFARKAADRVLFMDQGKILFDGSTQMFFRNKDDRIQQFIQQIA</sequence>
<reference evidence="9" key="1">
    <citation type="submission" date="2019-02" db="EMBL/GenBank/DDBJ databases">
        <title>Draft genome sequence of Enterococcus sp. Gos25-1.</title>
        <authorList>
            <person name="Tanaka N."/>
            <person name="Shiwa Y."/>
            <person name="Fujita N."/>
        </authorList>
    </citation>
    <scope>NUCLEOTIDE SEQUENCE [LARGE SCALE GENOMIC DNA]</scope>
    <source>
        <strain evidence="9">Gos25-1</strain>
    </source>
</reference>
<dbReference type="PROSITE" id="PS00211">
    <property type="entry name" value="ABC_TRANSPORTER_1"/>
    <property type="match status" value="1"/>
</dbReference>
<dbReference type="EMBL" id="BJCC01000024">
    <property type="protein sequence ID" value="GCF94830.1"/>
    <property type="molecule type" value="Genomic_DNA"/>
</dbReference>
<dbReference type="GO" id="GO:0015424">
    <property type="term" value="F:ABC-type amino acid transporter activity"/>
    <property type="evidence" value="ECO:0007669"/>
    <property type="project" value="InterPro"/>
</dbReference>
<evidence type="ECO:0000313" key="8">
    <source>
        <dbReference type="EMBL" id="GCF94830.1"/>
    </source>
</evidence>
<dbReference type="Pfam" id="PF00005">
    <property type="entry name" value="ABC_tran"/>
    <property type="match status" value="1"/>
</dbReference>
<dbReference type="InterPro" id="IPR030679">
    <property type="entry name" value="ABC_ATPase_HisP-typ"/>
</dbReference>
<keyword evidence="6" id="KW-0472">Membrane</keyword>
<dbReference type="InterPro" id="IPR003593">
    <property type="entry name" value="AAA+_ATPase"/>
</dbReference>
<keyword evidence="9" id="KW-1185">Reference proteome</keyword>
<keyword evidence="2" id="KW-0813">Transport</keyword>
<evidence type="ECO:0000256" key="6">
    <source>
        <dbReference type="ARBA" id="ARBA00023136"/>
    </source>
</evidence>
<name>A0A4P5PA56_9ENTE</name>
<dbReference type="GO" id="GO:0016887">
    <property type="term" value="F:ATP hydrolysis activity"/>
    <property type="evidence" value="ECO:0007669"/>
    <property type="project" value="InterPro"/>
</dbReference>
<evidence type="ECO:0000256" key="5">
    <source>
        <dbReference type="ARBA" id="ARBA00022840"/>
    </source>
</evidence>
<dbReference type="PIRSF" id="PIRSF039085">
    <property type="entry name" value="ABC_ATPase_HisP"/>
    <property type="match status" value="1"/>
</dbReference>
<dbReference type="SMART" id="SM00382">
    <property type="entry name" value="AAA"/>
    <property type="match status" value="1"/>
</dbReference>
<dbReference type="InterPro" id="IPR003439">
    <property type="entry name" value="ABC_transporter-like_ATP-bd"/>
</dbReference>
<keyword evidence="3" id="KW-1003">Cell membrane</keyword>
<comment type="subcellular location">
    <subcellularLocation>
        <location evidence="1">Cell membrane</location>
        <topology evidence="1">Peripheral membrane protein</topology>
    </subcellularLocation>
</comment>
<dbReference type="RefSeq" id="WP_146623237.1">
    <property type="nucleotide sequence ID" value="NZ_BJCC01000024.1"/>
</dbReference>
<proteinExistence type="predicted"/>
<dbReference type="InterPro" id="IPR017871">
    <property type="entry name" value="ABC_transporter-like_CS"/>
</dbReference>
<dbReference type="InterPro" id="IPR027417">
    <property type="entry name" value="P-loop_NTPase"/>
</dbReference>
<accession>A0A4P5PA56</accession>